<reference evidence="2 3" key="1">
    <citation type="submission" date="2016-03" db="EMBL/GenBank/DDBJ databases">
        <title>Whole genome sequencing of Grifola frondosa 9006-11.</title>
        <authorList>
            <person name="Min B."/>
            <person name="Park H."/>
            <person name="Kim J.-G."/>
            <person name="Cho H."/>
            <person name="Oh Y.-L."/>
            <person name="Kong W.-S."/>
            <person name="Choi I.-G."/>
        </authorList>
    </citation>
    <scope>NUCLEOTIDE SEQUENCE [LARGE SCALE GENOMIC DNA]</scope>
    <source>
        <strain evidence="2 3">9006-11</strain>
    </source>
</reference>
<name>A0A1C7LQF8_GRIFR</name>
<keyword evidence="3" id="KW-1185">Reference proteome</keyword>
<evidence type="ECO:0000313" key="3">
    <source>
        <dbReference type="Proteomes" id="UP000092993"/>
    </source>
</evidence>
<organism evidence="2 3">
    <name type="scientific">Grifola frondosa</name>
    <name type="common">Maitake</name>
    <name type="synonym">Polyporus frondosus</name>
    <dbReference type="NCBI Taxonomy" id="5627"/>
    <lineage>
        <taxon>Eukaryota</taxon>
        <taxon>Fungi</taxon>
        <taxon>Dikarya</taxon>
        <taxon>Basidiomycota</taxon>
        <taxon>Agaricomycotina</taxon>
        <taxon>Agaricomycetes</taxon>
        <taxon>Polyporales</taxon>
        <taxon>Grifolaceae</taxon>
        <taxon>Grifola</taxon>
    </lineage>
</organism>
<dbReference type="OrthoDB" id="3247499at2759"/>
<evidence type="ECO:0000313" key="2">
    <source>
        <dbReference type="EMBL" id="OBZ66848.1"/>
    </source>
</evidence>
<gene>
    <name evidence="2" type="ORF">A0H81_13125</name>
</gene>
<accession>A0A1C7LQF8</accession>
<protein>
    <recommendedName>
        <fullName evidence="1">F-box domain-containing protein</fullName>
    </recommendedName>
</protein>
<dbReference type="EMBL" id="LUGG01000027">
    <property type="protein sequence ID" value="OBZ66848.1"/>
    <property type="molecule type" value="Genomic_DNA"/>
</dbReference>
<dbReference type="STRING" id="5627.A0A1C7LQF8"/>
<feature type="domain" description="F-box" evidence="1">
    <location>
        <begin position="1"/>
        <end position="44"/>
    </location>
</feature>
<dbReference type="InterPro" id="IPR001810">
    <property type="entry name" value="F-box_dom"/>
</dbReference>
<dbReference type="PROSITE" id="PS50181">
    <property type="entry name" value="FBOX"/>
    <property type="match status" value="1"/>
</dbReference>
<sequence>MSSPLPNETLSAIFENVQPHALTHLLRVSRRFSLIAERILYSTIVIFETLPRSAPVPYKTARCCKTILQRPHLAEVVKKFSIRWQTDSGPRDEYMPTISPRGILDECGFPALRVFALSGVGRGSLPAKFHPTPTPPIEWFLAATPSILHLRLTDYHEPMHLTPGDLPHLASFRGPAIAAGSVLPGRPVQLLGLVGHEFVTVGDLARMAQTSAPLRRLDLSAMSVTPLLLRDVAAHLSGVVSLRVRLALRHTLHFSLSGIVSSPLCPLPARLTLGAQSLLAGLTPVLGAFAALRELDLSPTSIDGIGPGNALEEQTLCATWGRGCPSLHQVIFPSKTEWTLSPEHVWIPHPAPSYSRS</sequence>
<comment type="caution">
    <text evidence="2">The sequence shown here is derived from an EMBL/GenBank/DDBJ whole genome shotgun (WGS) entry which is preliminary data.</text>
</comment>
<proteinExistence type="predicted"/>
<dbReference type="OMA" id="RHTLHHA"/>
<dbReference type="Proteomes" id="UP000092993">
    <property type="component" value="Unassembled WGS sequence"/>
</dbReference>
<dbReference type="AlphaFoldDB" id="A0A1C7LQF8"/>
<evidence type="ECO:0000259" key="1">
    <source>
        <dbReference type="PROSITE" id="PS50181"/>
    </source>
</evidence>